<evidence type="ECO:0000313" key="1">
    <source>
        <dbReference type="EMBL" id="CAG8794633.1"/>
    </source>
</evidence>
<dbReference type="Proteomes" id="UP000789405">
    <property type="component" value="Unassembled WGS sequence"/>
</dbReference>
<feature type="non-terminal residue" evidence="1">
    <location>
        <position position="1"/>
    </location>
</feature>
<dbReference type="AlphaFoldDB" id="A0A9N9JUH6"/>
<comment type="caution">
    <text evidence="1">The sequence shown here is derived from an EMBL/GenBank/DDBJ whole genome shotgun (WGS) entry which is preliminary data.</text>
</comment>
<gene>
    <name evidence="1" type="ORF">DERYTH_LOCUS22108</name>
</gene>
<keyword evidence="2" id="KW-1185">Reference proteome</keyword>
<organism evidence="1 2">
    <name type="scientific">Dentiscutata erythropus</name>
    <dbReference type="NCBI Taxonomy" id="1348616"/>
    <lineage>
        <taxon>Eukaryota</taxon>
        <taxon>Fungi</taxon>
        <taxon>Fungi incertae sedis</taxon>
        <taxon>Mucoromycota</taxon>
        <taxon>Glomeromycotina</taxon>
        <taxon>Glomeromycetes</taxon>
        <taxon>Diversisporales</taxon>
        <taxon>Gigasporaceae</taxon>
        <taxon>Dentiscutata</taxon>
    </lineage>
</organism>
<reference evidence="1" key="1">
    <citation type="submission" date="2021-06" db="EMBL/GenBank/DDBJ databases">
        <authorList>
            <person name="Kallberg Y."/>
            <person name="Tangrot J."/>
            <person name="Rosling A."/>
        </authorList>
    </citation>
    <scope>NUCLEOTIDE SEQUENCE</scope>
    <source>
        <strain evidence="1">MA453B</strain>
    </source>
</reference>
<sequence>QFEERLLDFFDQPPRLSIAESATINVLDIHALNNIISISTTIINNETVFTVNIIKSTSEKSSQ</sequence>
<protein>
    <submittedName>
        <fullName evidence="1">23497_t:CDS:1</fullName>
    </submittedName>
</protein>
<evidence type="ECO:0000313" key="2">
    <source>
        <dbReference type="Proteomes" id="UP000789405"/>
    </source>
</evidence>
<feature type="non-terminal residue" evidence="1">
    <location>
        <position position="63"/>
    </location>
</feature>
<dbReference type="EMBL" id="CAJVPY010029805">
    <property type="protein sequence ID" value="CAG8794633.1"/>
    <property type="molecule type" value="Genomic_DNA"/>
</dbReference>
<proteinExistence type="predicted"/>
<name>A0A9N9JUH6_9GLOM</name>
<accession>A0A9N9JUH6</accession>